<evidence type="ECO:0000259" key="1">
    <source>
        <dbReference type="Pfam" id="PF11790"/>
    </source>
</evidence>
<dbReference type="Proteomes" id="UP000284057">
    <property type="component" value="Unassembled WGS sequence"/>
</dbReference>
<dbReference type="SUPFAM" id="SSF49344">
    <property type="entry name" value="CBD9-like"/>
    <property type="match status" value="1"/>
</dbReference>
<evidence type="ECO:0000313" key="2">
    <source>
        <dbReference type="EMBL" id="RIQ21462.1"/>
    </source>
</evidence>
<reference evidence="2 3" key="1">
    <citation type="submission" date="2018-09" db="EMBL/GenBank/DDBJ databases">
        <title>Isolation, diversity and antifungal activity of actinobacteria from wheat.</title>
        <authorList>
            <person name="Han C."/>
        </authorList>
    </citation>
    <scope>NUCLEOTIDE SEQUENCE [LARGE SCALE GENOMIC DNA]</scope>
    <source>
        <strain evidence="2 3">NEAU-YY265</strain>
    </source>
</reference>
<dbReference type="Gene3D" id="2.60.120.260">
    <property type="entry name" value="Galactose-binding domain-like"/>
    <property type="match status" value="1"/>
</dbReference>
<dbReference type="CDD" id="cd09621">
    <property type="entry name" value="CBM9_like_5"/>
    <property type="match status" value="1"/>
</dbReference>
<evidence type="ECO:0000313" key="3">
    <source>
        <dbReference type="Proteomes" id="UP000284057"/>
    </source>
</evidence>
<dbReference type="AlphaFoldDB" id="A0A418KPM8"/>
<keyword evidence="3" id="KW-1185">Reference proteome</keyword>
<dbReference type="InterPro" id="IPR024655">
    <property type="entry name" value="Asl1_glyco_hydro_catalytic"/>
</dbReference>
<proteinExistence type="predicted"/>
<sequence>MAAAAGLGPSTAQAADITEVIGDFETAAEVWNLNLGSEFPGAQGTFTRDPADAATGAQSGLVTADFSGGGNYVLLGRAVNRDLTSLSFQVRSAEVSRIGLRLTDSTGQVHQQRIALAPGGAWQQVTVTDFAGGEGNIHYGGANDGIWHGPARSIGLIIDRGFVLTADRTADVRFDAVTGTTPPPVLEVGQTVPGNIFEDSRPVEFDLTTRADSVRWTVTDAWGDQVAFGDTPVDVTAGLTVPVDTPGHYAVEFAAVQDGEVIGTSETDFAVVEEFDPSPSDERFMIAEHLTRPDWGDPDYELVGIADKLGTQRVREDAGWGEIEKQPGVYTYTRYDGMVEALDEAGMGWAPMFGYTNRFYDGNATPYTDEARRGYAAYTVDAIERYDLESVEIYNEFNIGFGDRGDGPADSRADYYFPLLKTAYEAVKAEHPDVTVVGGVTSSIPFQWLEQLFQLGGLEYMDVLSVHPYRFPGAPEGMAADLQRLDALVRQYNDGESIPIWITEQSWPTNTGATGVSEATSAAYLVRAHVVAFANGVERYTWYNMMNKGLNEADVEHRYGLIRNTNDPRGKWTPKPGYAAYAAMTRALDDAAYDHDETVADGVHSHVFDRDGTPVRVLWSDQPVTVSVETAPDTTVSVTDLMGASDTYRSRAGRIHLTLGPAPVYLTGEVEHIAPDDRLTLAPVAEDGAVAAGDDIALELTIDNSVAPRAPIHGTFEIAGTSVPVSVRPGQVATIPVTVPGTDDLGPRDLVGTLRLSGTPAARLTTQVDVVEPLTMTATHRLDDAGADVLRVSVANASVDEVALGELAWTIGGQSGTAQVPAAIAGGGTYEVDIPLAGMPAGRHARELRLTAPDAGDVVSTGTVAVVAPEAVGSFPQRSITVDGVLDDLADVPSIDFLADGVVDIADHGGPDDLGGRLWTTWDDENVYLSARIDDDVHFQSESGTAVWFGDGFQFGFAAGLPGETRAWDELGMSLTENGPELYRWLSAQGRPTGLIEDADLAITRDEAAAETVYELAIPWSELTPFEPEHRLLSFSIILNENDGQERRGWLRYGDGIATAKDPARYSPFRLDPPH</sequence>
<dbReference type="Gene3D" id="3.20.20.80">
    <property type="entry name" value="Glycosidases"/>
    <property type="match status" value="1"/>
</dbReference>
<comment type="caution">
    <text evidence="2">The sequence shown here is derived from an EMBL/GenBank/DDBJ whole genome shotgun (WGS) entry which is preliminary data.</text>
</comment>
<dbReference type="EMBL" id="QUAL01000149">
    <property type="protein sequence ID" value="RIQ21462.1"/>
    <property type="molecule type" value="Genomic_DNA"/>
</dbReference>
<accession>A0A418KPM8</accession>
<feature type="domain" description="Asl1-like glycosyl hydrolase catalytic" evidence="1">
    <location>
        <begin position="412"/>
        <end position="548"/>
    </location>
</feature>
<gene>
    <name evidence="2" type="ORF">DY240_15125</name>
</gene>
<dbReference type="Gene3D" id="2.60.40.1190">
    <property type="match status" value="1"/>
</dbReference>
<dbReference type="PANTHER" id="PTHR12631">
    <property type="entry name" value="ALPHA-L-IDURONIDASE"/>
    <property type="match status" value="1"/>
</dbReference>
<dbReference type="PANTHER" id="PTHR12631:SF10">
    <property type="entry name" value="BETA-XYLOSIDASE-LIKE PROTEIN-RELATED"/>
    <property type="match status" value="1"/>
</dbReference>
<dbReference type="SUPFAM" id="SSF51445">
    <property type="entry name" value="(Trans)glycosidases"/>
    <property type="match status" value="1"/>
</dbReference>
<organism evidence="2 3">
    <name type="scientific">Jiangella rhizosphaerae</name>
    <dbReference type="NCBI Taxonomy" id="2293569"/>
    <lineage>
        <taxon>Bacteria</taxon>
        <taxon>Bacillati</taxon>
        <taxon>Actinomycetota</taxon>
        <taxon>Actinomycetes</taxon>
        <taxon>Jiangellales</taxon>
        <taxon>Jiangellaceae</taxon>
        <taxon>Jiangella</taxon>
    </lineage>
</organism>
<dbReference type="Pfam" id="PF11790">
    <property type="entry name" value="Glyco_hydro_cc"/>
    <property type="match status" value="1"/>
</dbReference>
<name>A0A418KPM8_9ACTN</name>
<protein>
    <recommendedName>
        <fullName evidence="1">Asl1-like glycosyl hydrolase catalytic domain-containing protein</fullName>
    </recommendedName>
</protein>
<dbReference type="GO" id="GO:0004553">
    <property type="term" value="F:hydrolase activity, hydrolyzing O-glycosyl compounds"/>
    <property type="evidence" value="ECO:0007669"/>
    <property type="project" value="TreeGrafter"/>
</dbReference>
<dbReference type="InterPro" id="IPR051923">
    <property type="entry name" value="Glycosyl_Hydrolase_39"/>
</dbReference>
<dbReference type="InterPro" id="IPR017853">
    <property type="entry name" value="GH"/>
</dbReference>